<dbReference type="Proteomes" id="UP000033203">
    <property type="component" value="Unassembled WGS sequence"/>
</dbReference>
<gene>
    <name evidence="2" type="ORF">SR41_14940</name>
</gene>
<feature type="transmembrane region" description="Helical" evidence="1">
    <location>
        <begin position="107"/>
        <end position="129"/>
    </location>
</feature>
<evidence type="ECO:0000313" key="3">
    <source>
        <dbReference type="Proteomes" id="UP000033203"/>
    </source>
</evidence>
<dbReference type="PATRIC" id="fig|1549858.7.peg.3668"/>
<accession>A0A0D1KPF6</accession>
<evidence type="ECO:0000256" key="1">
    <source>
        <dbReference type="SAM" id="Phobius"/>
    </source>
</evidence>
<sequence length="169" mass="18226">MATAIGRGGTQVKPWAADAYEKALSVGALLLLAAVLTAILRGHAHWAMVPGIVWAHILTILVALGLTPVILLSPRGDRRHRILGRIWAAAMLLTALLSFGIREANGGFSFIHILSAWVVIQVPLLWYAAHAHKVALHRGSVRGMVTGALLIAGFFTFPFGRLLGRWLFG</sequence>
<feature type="transmembrane region" description="Helical" evidence="1">
    <location>
        <begin position="52"/>
        <end position="72"/>
    </location>
</feature>
<name>A0A0D1KPF6_9SPHN</name>
<feature type="transmembrane region" description="Helical" evidence="1">
    <location>
        <begin position="141"/>
        <end position="160"/>
    </location>
</feature>
<keyword evidence="1" id="KW-1133">Transmembrane helix</keyword>
<protein>
    <submittedName>
        <fullName evidence="2">Membrane protein</fullName>
    </submittedName>
</protein>
<keyword evidence="1" id="KW-0472">Membrane</keyword>
<proteinExistence type="predicted"/>
<dbReference type="EMBL" id="JXTP01000079">
    <property type="protein sequence ID" value="KIU26364.1"/>
    <property type="molecule type" value="Genomic_DNA"/>
</dbReference>
<feature type="transmembrane region" description="Helical" evidence="1">
    <location>
        <begin position="23"/>
        <end position="40"/>
    </location>
</feature>
<comment type="caution">
    <text evidence="2">The sequence shown here is derived from an EMBL/GenBank/DDBJ whole genome shotgun (WGS) entry which is preliminary data.</text>
</comment>
<feature type="transmembrane region" description="Helical" evidence="1">
    <location>
        <begin position="84"/>
        <end position="101"/>
    </location>
</feature>
<dbReference type="AlphaFoldDB" id="A0A0D1KPF6"/>
<organism evidence="2 3">
    <name type="scientific">Sphingomonas melonis</name>
    <dbReference type="NCBI Taxonomy" id="152682"/>
    <lineage>
        <taxon>Bacteria</taxon>
        <taxon>Pseudomonadati</taxon>
        <taxon>Pseudomonadota</taxon>
        <taxon>Alphaproteobacteria</taxon>
        <taxon>Sphingomonadales</taxon>
        <taxon>Sphingomonadaceae</taxon>
        <taxon>Sphingomonas</taxon>
    </lineage>
</organism>
<reference evidence="2 3" key="1">
    <citation type="submission" date="2015-01" db="EMBL/GenBank/DDBJ databases">
        <title>Genome of Sphingomonas taxi strain 30a.</title>
        <authorList>
            <person name="Eevers N."/>
            <person name="Van Hamme J."/>
            <person name="Bottos E."/>
            <person name="Weyens N."/>
            <person name="Vangronsveld J."/>
        </authorList>
    </citation>
    <scope>NUCLEOTIDE SEQUENCE [LARGE SCALE GENOMIC DNA]</scope>
    <source>
        <strain evidence="2 3">30a</strain>
    </source>
</reference>
<keyword evidence="1" id="KW-0812">Transmembrane</keyword>
<evidence type="ECO:0000313" key="2">
    <source>
        <dbReference type="EMBL" id="KIU26364.1"/>
    </source>
</evidence>